<organism evidence="1 2">
    <name type="scientific">Coemansia furcata</name>
    <dbReference type="NCBI Taxonomy" id="417177"/>
    <lineage>
        <taxon>Eukaryota</taxon>
        <taxon>Fungi</taxon>
        <taxon>Fungi incertae sedis</taxon>
        <taxon>Zoopagomycota</taxon>
        <taxon>Kickxellomycotina</taxon>
        <taxon>Kickxellomycetes</taxon>
        <taxon>Kickxellales</taxon>
        <taxon>Kickxellaceae</taxon>
        <taxon>Coemansia</taxon>
    </lineage>
</organism>
<protein>
    <submittedName>
        <fullName evidence="1">Uncharacterized protein</fullName>
    </submittedName>
</protein>
<dbReference type="EMBL" id="JANBUP010000112">
    <property type="protein sequence ID" value="KAJ2813056.1"/>
    <property type="molecule type" value="Genomic_DNA"/>
</dbReference>
<sequence length="108" mass="12520">MQAHMAMCKHNSTVQPPKRAEIEECQGKFSAQVALAHAFTLTLSILVSEAWAQDVKEATEKDNQLRMHKQIEKQPGQTTFSTNMLYQIVECTEYIYDRWKECNDQQIQ</sequence>
<proteinExistence type="predicted"/>
<keyword evidence="2" id="KW-1185">Reference proteome</keyword>
<gene>
    <name evidence="1" type="ORF">H4S07_000958</name>
</gene>
<accession>A0ACC1LPP7</accession>
<dbReference type="Proteomes" id="UP001140096">
    <property type="component" value="Unassembled WGS sequence"/>
</dbReference>
<evidence type="ECO:0000313" key="2">
    <source>
        <dbReference type="Proteomes" id="UP001140096"/>
    </source>
</evidence>
<reference evidence="1" key="1">
    <citation type="submission" date="2022-07" db="EMBL/GenBank/DDBJ databases">
        <title>Phylogenomic reconstructions and comparative analyses of Kickxellomycotina fungi.</title>
        <authorList>
            <person name="Reynolds N.K."/>
            <person name="Stajich J.E."/>
            <person name="Barry K."/>
            <person name="Grigoriev I.V."/>
            <person name="Crous P."/>
            <person name="Smith M.E."/>
        </authorList>
    </citation>
    <scope>NUCLEOTIDE SEQUENCE</scope>
    <source>
        <strain evidence="1">CBS 102833</strain>
    </source>
</reference>
<comment type="caution">
    <text evidence="1">The sequence shown here is derived from an EMBL/GenBank/DDBJ whole genome shotgun (WGS) entry which is preliminary data.</text>
</comment>
<evidence type="ECO:0000313" key="1">
    <source>
        <dbReference type="EMBL" id="KAJ2813056.1"/>
    </source>
</evidence>
<name>A0ACC1LPP7_9FUNG</name>